<dbReference type="AlphaFoldDB" id="A0A6I3LM32"/>
<protein>
    <submittedName>
        <fullName evidence="2">Uncharacterized protein</fullName>
    </submittedName>
</protein>
<keyword evidence="1" id="KW-0472">Membrane</keyword>
<evidence type="ECO:0000313" key="2">
    <source>
        <dbReference type="EMBL" id="MTG98566.1"/>
    </source>
</evidence>
<dbReference type="PROSITE" id="PS51257">
    <property type="entry name" value="PROKAR_LIPOPROTEIN"/>
    <property type="match status" value="1"/>
</dbReference>
<proteinExistence type="predicted"/>
<keyword evidence="1" id="KW-0812">Transmembrane</keyword>
<evidence type="ECO:0000256" key="1">
    <source>
        <dbReference type="SAM" id="Phobius"/>
    </source>
</evidence>
<evidence type="ECO:0000313" key="3">
    <source>
        <dbReference type="Proteomes" id="UP000438760"/>
    </source>
</evidence>
<dbReference type="EMBL" id="WMJX01000022">
    <property type="protein sequence ID" value="MTG98566.1"/>
    <property type="molecule type" value="Genomic_DNA"/>
</dbReference>
<accession>A0A6I3LM32</accession>
<dbReference type="Proteomes" id="UP000438760">
    <property type="component" value="Unassembled WGS sequence"/>
</dbReference>
<organism evidence="2 3">
    <name type="scientific">Myroides albus</name>
    <dbReference type="NCBI Taxonomy" id="2562892"/>
    <lineage>
        <taxon>Bacteria</taxon>
        <taxon>Pseudomonadati</taxon>
        <taxon>Bacteroidota</taxon>
        <taxon>Flavobacteriia</taxon>
        <taxon>Flavobacteriales</taxon>
        <taxon>Flavobacteriaceae</taxon>
        <taxon>Myroides</taxon>
    </lineage>
</organism>
<sequence length="151" mass="17774">MKGTRLFILYVMISVLFMGCGMNSKRELIALKREVVESFVETLDSSQLVQIMLIENNNDFHIWSEYLNCSVYSLQRIEKGRSYLTSKGEDALRKIVKELFVLKASKRINFTDNFKELRLVIFNDIFKGQLSENRDLTRFETTIDLVWEELD</sequence>
<gene>
    <name evidence="2" type="ORF">GJV76_10585</name>
</gene>
<keyword evidence="1" id="KW-1133">Transmembrane helix</keyword>
<reference evidence="2 3" key="1">
    <citation type="submission" date="2019-11" db="EMBL/GenBank/DDBJ databases">
        <title>Genome of Strain BIT-d1.</title>
        <authorList>
            <person name="Yang Y."/>
        </authorList>
    </citation>
    <scope>NUCLEOTIDE SEQUENCE [LARGE SCALE GENOMIC DNA]</scope>
    <source>
        <strain evidence="2 3">BIT-d1</strain>
    </source>
</reference>
<keyword evidence="3" id="KW-1185">Reference proteome</keyword>
<feature type="transmembrane region" description="Helical" evidence="1">
    <location>
        <begin position="6"/>
        <end position="24"/>
    </location>
</feature>
<name>A0A6I3LM32_9FLAO</name>
<comment type="caution">
    <text evidence="2">The sequence shown here is derived from an EMBL/GenBank/DDBJ whole genome shotgun (WGS) entry which is preliminary data.</text>
</comment>
<dbReference type="RefSeq" id="WP_155092589.1">
    <property type="nucleotide sequence ID" value="NZ_WMJX01000022.1"/>
</dbReference>